<reference evidence="3 4" key="1">
    <citation type="submission" date="2016-01" db="EMBL/GenBank/DDBJ databases">
        <title>Whole genome sequence and analysis of Micromonospora rosaria DSM 803, which can produce antibacterial substance rosamicin.</title>
        <authorList>
            <person name="Yang H."/>
            <person name="He X."/>
            <person name="Zhu D."/>
        </authorList>
    </citation>
    <scope>NUCLEOTIDE SEQUENCE [LARGE SCALE GENOMIC DNA]</scope>
    <source>
        <strain evidence="3 4">DSM 803</strain>
    </source>
</reference>
<proteinExistence type="predicted"/>
<organism evidence="3 4">
    <name type="scientific">Micromonospora rosaria</name>
    <dbReference type="NCBI Taxonomy" id="47874"/>
    <lineage>
        <taxon>Bacteria</taxon>
        <taxon>Bacillati</taxon>
        <taxon>Actinomycetota</taxon>
        <taxon>Actinomycetes</taxon>
        <taxon>Micromonosporales</taxon>
        <taxon>Micromonosporaceae</taxon>
        <taxon>Micromonospora</taxon>
    </lineage>
</organism>
<dbReference type="GO" id="GO:0016831">
    <property type="term" value="F:carboxy-lyase activity"/>
    <property type="evidence" value="ECO:0007669"/>
    <property type="project" value="InterPro"/>
</dbReference>
<comment type="caution">
    <text evidence="3">The sequence shown here is derived from an EMBL/GenBank/DDBJ whole genome shotgun (WGS) entry which is preliminary data.</text>
</comment>
<dbReference type="InterPro" id="IPR006680">
    <property type="entry name" value="Amidohydro-rel"/>
</dbReference>
<evidence type="ECO:0000259" key="2">
    <source>
        <dbReference type="Pfam" id="PF04909"/>
    </source>
</evidence>
<evidence type="ECO:0000313" key="4">
    <source>
        <dbReference type="Proteomes" id="UP000070620"/>
    </source>
</evidence>
<dbReference type="AlphaFoldDB" id="A0A136PP87"/>
<dbReference type="GO" id="GO:0005737">
    <property type="term" value="C:cytoplasm"/>
    <property type="evidence" value="ECO:0007669"/>
    <property type="project" value="TreeGrafter"/>
</dbReference>
<dbReference type="Gene3D" id="3.20.20.140">
    <property type="entry name" value="Metal-dependent hydrolases"/>
    <property type="match status" value="1"/>
</dbReference>
<dbReference type="InterPro" id="IPR032466">
    <property type="entry name" value="Metal_Hydrolase"/>
</dbReference>
<sequence>MTGDPLPVVDFHSHHVAPAVPALAPVNATDELLRSWRRVAREVGDVAGTLAGMDRLGVTRRVLSAPPSMVASDGESIAPGTVAALNDHLCAVVAAYPDRFAGLATVDAYAREAGARTVAAAVAAGLPGIVVDCAHRGAYLDAPRCRPTLEAAAEAGLTVFVHPVSPAALAADLRPLGRLGTSLARGTASAAGLLALLAAGTLDAVPGLRLVVPMLGAAGLHVAAAAGWGERIGVDAPPGERWHVHVDTMGFAPAAIRFAVDLLGADHVVAGSDWPVPERPVDRDRVSDALTRAGLTPAERHQVAHRTATTLLTRRAPTAPT</sequence>
<gene>
    <name evidence="3" type="ORF">AWW66_19665</name>
</gene>
<evidence type="ECO:0000256" key="1">
    <source>
        <dbReference type="ARBA" id="ARBA00023239"/>
    </source>
</evidence>
<dbReference type="OrthoDB" id="8673349at2"/>
<dbReference type="Proteomes" id="UP000070620">
    <property type="component" value="Unassembled WGS sequence"/>
</dbReference>
<dbReference type="Pfam" id="PF04909">
    <property type="entry name" value="Amidohydro_2"/>
    <property type="match status" value="1"/>
</dbReference>
<keyword evidence="1" id="KW-0456">Lyase</keyword>
<dbReference type="GO" id="GO:0016787">
    <property type="term" value="F:hydrolase activity"/>
    <property type="evidence" value="ECO:0007669"/>
    <property type="project" value="InterPro"/>
</dbReference>
<name>A0A136PP87_9ACTN</name>
<accession>A0A136PP87</accession>
<protein>
    <recommendedName>
        <fullName evidence="2">Amidohydrolase-related domain-containing protein</fullName>
    </recommendedName>
</protein>
<dbReference type="SUPFAM" id="SSF51556">
    <property type="entry name" value="Metallo-dependent hydrolases"/>
    <property type="match status" value="1"/>
</dbReference>
<dbReference type="EMBL" id="LRQV01000077">
    <property type="protein sequence ID" value="KXK60273.1"/>
    <property type="molecule type" value="Genomic_DNA"/>
</dbReference>
<feature type="domain" description="Amidohydrolase-related" evidence="2">
    <location>
        <begin position="9"/>
        <end position="312"/>
    </location>
</feature>
<keyword evidence="4" id="KW-1185">Reference proteome</keyword>
<evidence type="ECO:0000313" key="3">
    <source>
        <dbReference type="EMBL" id="KXK60273.1"/>
    </source>
</evidence>
<dbReference type="PANTHER" id="PTHR21240:SF28">
    <property type="entry name" value="ISO-OROTATE DECARBOXYLASE (EUROFUNG)"/>
    <property type="match status" value="1"/>
</dbReference>
<dbReference type="RefSeq" id="WP_067368477.1">
    <property type="nucleotide sequence ID" value="NZ_JBIUBN010000002.1"/>
</dbReference>
<dbReference type="GO" id="GO:0019748">
    <property type="term" value="P:secondary metabolic process"/>
    <property type="evidence" value="ECO:0007669"/>
    <property type="project" value="TreeGrafter"/>
</dbReference>
<dbReference type="PANTHER" id="PTHR21240">
    <property type="entry name" value="2-AMINO-3-CARBOXYLMUCONATE-6-SEMIALDEHYDE DECARBOXYLASE"/>
    <property type="match status" value="1"/>
</dbReference>
<dbReference type="InterPro" id="IPR032465">
    <property type="entry name" value="ACMSD"/>
</dbReference>